<accession>A0A3A1U7Z7</accession>
<dbReference type="AlphaFoldDB" id="A0A3A1U7Z7"/>
<comment type="caution">
    <text evidence="2">The sequence shown here is derived from an EMBL/GenBank/DDBJ whole genome shotgun (WGS) entry which is preliminary data.</text>
</comment>
<reference evidence="3" key="1">
    <citation type="submission" date="2018-09" db="EMBL/GenBank/DDBJ databases">
        <authorList>
            <person name="Kim I."/>
        </authorList>
    </citation>
    <scope>NUCLEOTIDE SEQUENCE [LARGE SCALE GENOMIC DNA]</scope>
    <source>
        <strain evidence="3">DD4a</strain>
    </source>
</reference>
<dbReference type="Proteomes" id="UP000265742">
    <property type="component" value="Unassembled WGS sequence"/>
</dbReference>
<evidence type="ECO:0000256" key="1">
    <source>
        <dbReference type="SAM" id="MobiDB-lite"/>
    </source>
</evidence>
<dbReference type="RefSeq" id="WP_119481540.1">
    <property type="nucleotide sequence ID" value="NZ_QXTG01000001.1"/>
</dbReference>
<proteinExistence type="predicted"/>
<organism evidence="2 3">
    <name type="scientific">Amnibacterium setariae</name>
    <dbReference type="NCBI Taxonomy" id="2306585"/>
    <lineage>
        <taxon>Bacteria</taxon>
        <taxon>Bacillati</taxon>
        <taxon>Actinomycetota</taxon>
        <taxon>Actinomycetes</taxon>
        <taxon>Micrococcales</taxon>
        <taxon>Microbacteriaceae</taxon>
        <taxon>Amnibacterium</taxon>
    </lineage>
</organism>
<feature type="region of interest" description="Disordered" evidence="1">
    <location>
        <begin position="1"/>
        <end position="21"/>
    </location>
</feature>
<gene>
    <name evidence="2" type="ORF">D1781_07415</name>
</gene>
<evidence type="ECO:0000313" key="2">
    <source>
        <dbReference type="EMBL" id="RIX31178.1"/>
    </source>
</evidence>
<name>A0A3A1U7Z7_9MICO</name>
<evidence type="ECO:0000313" key="3">
    <source>
        <dbReference type="Proteomes" id="UP000265742"/>
    </source>
</evidence>
<dbReference type="EMBL" id="QXTG01000001">
    <property type="protein sequence ID" value="RIX31178.1"/>
    <property type="molecule type" value="Genomic_DNA"/>
</dbReference>
<keyword evidence="3" id="KW-1185">Reference proteome</keyword>
<sequence>MLFRRRGGDPEFPKDDRGRGSLDDYKFDLLPANRNTVIRLAGSDPHQDVLATLLEADVVETAIARRTDEEERTDAPMPVRLFADGRIHGPVGRVPRGLESVVSETLSRLDMAGKKPRIPVEIVRTRQGLRVDLRMGETR</sequence>
<dbReference type="OrthoDB" id="5111843at2"/>
<protein>
    <submittedName>
        <fullName evidence="2">Uncharacterized protein</fullName>
    </submittedName>
</protein>